<name>A0A7I8V4J1_9ANNE</name>
<feature type="domain" description="Cerebral cavernous malformations 2 harmonin-homology" evidence="3">
    <location>
        <begin position="224"/>
        <end position="323"/>
    </location>
</feature>
<dbReference type="PANTHER" id="PTHR21642">
    <property type="entry name" value="CEREBRAL CAVERNOUS MALFORMATIONS PROTEIN 2 HOMOLOG"/>
    <property type="match status" value="1"/>
</dbReference>
<gene>
    <name evidence="4" type="ORF">DGYR_LOCUS399</name>
</gene>
<feature type="compositionally biased region" description="Low complexity" evidence="2">
    <location>
        <begin position="212"/>
        <end position="224"/>
    </location>
</feature>
<evidence type="ECO:0000256" key="1">
    <source>
        <dbReference type="ARBA" id="ARBA00010822"/>
    </source>
</evidence>
<accession>A0A7I8V4J1</accession>
<dbReference type="Proteomes" id="UP000549394">
    <property type="component" value="Unassembled WGS sequence"/>
</dbReference>
<dbReference type="EMBL" id="CAJFCJ010000001">
    <property type="protein sequence ID" value="CAD5111053.1"/>
    <property type="molecule type" value="Genomic_DNA"/>
</dbReference>
<dbReference type="Gene3D" id="2.30.29.30">
    <property type="entry name" value="Pleckstrin-homology domain (PH domain)/Phosphotyrosine-binding domain (PTB)"/>
    <property type="match status" value="1"/>
</dbReference>
<sequence>MGFRSDKRSLTDIKLIPPDYRVPDISILIHGYLEKEIKIAGVLNNIPCTLDMNSRCEVLKHIDKGKARGDVIWNLNGKNDSVISVSATNIKLVRRDDTLDVFLRIHINEIAAICYIKDDDLHLVAIKFTDDQENIGYCKLCVLLVHEKENAEELCSLVKQCFEIMYTDSSRYFEDRMYSGNATPRTSISYPDTSISNMTGDFRTIGYPTLYSTNSGRDSDTSSSDSEDGERKNEILDDYMNKLQERLSTEELKRYAVLMKARYESGMPFPDFCNSIRELYGRDRIFLLSGMRPFIPAEDKAFFENFLRQIGIEDDRSWNEAFGKRPQVRNRTLSEDLNMDSIRL</sequence>
<dbReference type="OrthoDB" id="5828470at2759"/>
<organism evidence="4 5">
    <name type="scientific">Dimorphilus gyrociliatus</name>
    <dbReference type="NCBI Taxonomy" id="2664684"/>
    <lineage>
        <taxon>Eukaryota</taxon>
        <taxon>Metazoa</taxon>
        <taxon>Spiralia</taxon>
        <taxon>Lophotrochozoa</taxon>
        <taxon>Annelida</taxon>
        <taxon>Polychaeta</taxon>
        <taxon>Polychaeta incertae sedis</taxon>
        <taxon>Dinophilidae</taxon>
        <taxon>Dimorphilus</taxon>
    </lineage>
</organism>
<dbReference type="InterPro" id="IPR011993">
    <property type="entry name" value="PH-like_dom_sf"/>
</dbReference>
<evidence type="ECO:0000256" key="2">
    <source>
        <dbReference type="SAM" id="MobiDB-lite"/>
    </source>
</evidence>
<proteinExistence type="inferred from homology"/>
<evidence type="ECO:0000313" key="5">
    <source>
        <dbReference type="Proteomes" id="UP000549394"/>
    </source>
</evidence>
<feature type="region of interest" description="Disordered" evidence="2">
    <location>
        <begin position="209"/>
        <end position="233"/>
    </location>
</feature>
<dbReference type="InterPro" id="IPR026159">
    <property type="entry name" value="Malcavernin"/>
</dbReference>
<evidence type="ECO:0000259" key="3">
    <source>
        <dbReference type="Pfam" id="PF16545"/>
    </source>
</evidence>
<dbReference type="InterPro" id="IPR032375">
    <property type="entry name" value="CCM2_C"/>
</dbReference>
<comment type="similarity">
    <text evidence="1">Belongs to the CCM2 family.</text>
</comment>
<keyword evidence="5" id="KW-1185">Reference proteome</keyword>
<evidence type="ECO:0000313" key="4">
    <source>
        <dbReference type="EMBL" id="CAD5111053.1"/>
    </source>
</evidence>
<dbReference type="PANTHER" id="PTHR21642:SF6">
    <property type="entry name" value="CEREBRAL CAVERNOUS MALFORMATIONS 2 HARMONIN-HOMOLOGY DOMAIN-CONTAINING PROTEIN"/>
    <property type="match status" value="1"/>
</dbReference>
<dbReference type="Pfam" id="PF16545">
    <property type="entry name" value="CCM2_C"/>
    <property type="match status" value="1"/>
</dbReference>
<comment type="caution">
    <text evidence="4">The sequence shown here is derived from an EMBL/GenBank/DDBJ whole genome shotgun (WGS) entry which is preliminary data.</text>
</comment>
<dbReference type="Gene3D" id="1.20.1160.20">
    <property type="match status" value="1"/>
</dbReference>
<protein>
    <submittedName>
        <fullName evidence="4">DgyrCDS403</fullName>
    </submittedName>
</protein>
<reference evidence="4 5" key="1">
    <citation type="submission" date="2020-08" db="EMBL/GenBank/DDBJ databases">
        <authorList>
            <person name="Hejnol A."/>
        </authorList>
    </citation>
    <scope>NUCLEOTIDE SEQUENCE [LARGE SCALE GENOMIC DNA]</scope>
</reference>
<dbReference type="AlphaFoldDB" id="A0A7I8V4J1"/>